<evidence type="ECO:0000313" key="4">
    <source>
        <dbReference type="EMBL" id="CAF3762859.1"/>
    </source>
</evidence>
<protein>
    <submittedName>
        <fullName evidence="3">Uncharacterized protein</fullName>
    </submittedName>
</protein>
<dbReference type="AlphaFoldDB" id="A0A8S2DXN9"/>
<dbReference type="Proteomes" id="UP000682733">
    <property type="component" value="Unassembled WGS sequence"/>
</dbReference>
<evidence type="ECO:0000313" key="3">
    <source>
        <dbReference type="EMBL" id="CAF0992943.1"/>
    </source>
</evidence>
<evidence type="ECO:0000256" key="1">
    <source>
        <dbReference type="SAM" id="Coils"/>
    </source>
</evidence>
<reference evidence="3" key="1">
    <citation type="submission" date="2021-02" db="EMBL/GenBank/DDBJ databases">
        <authorList>
            <person name="Nowell W R."/>
        </authorList>
    </citation>
    <scope>NUCLEOTIDE SEQUENCE</scope>
</reference>
<keyword evidence="2" id="KW-0732">Signal</keyword>
<dbReference type="Proteomes" id="UP000677228">
    <property type="component" value="Unassembled WGS sequence"/>
</dbReference>
<evidence type="ECO:0000313" key="5">
    <source>
        <dbReference type="Proteomes" id="UP000677228"/>
    </source>
</evidence>
<proteinExistence type="predicted"/>
<feature type="coiled-coil region" evidence="1">
    <location>
        <begin position="158"/>
        <end position="185"/>
    </location>
</feature>
<feature type="chain" id="PRO_5036273417" evidence="2">
    <location>
        <begin position="21"/>
        <end position="382"/>
    </location>
</feature>
<accession>A0A8S2DXN9</accession>
<feature type="signal peptide" evidence="2">
    <location>
        <begin position="1"/>
        <end position="20"/>
    </location>
</feature>
<comment type="caution">
    <text evidence="3">The sequence shown here is derived from an EMBL/GenBank/DDBJ whole genome shotgun (WGS) entry which is preliminary data.</text>
</comment>
<name>A0A8S2DXN9_9BILA</name>
<evidence type="ECO:0000256" key="2">
    <source>
        <dbReference type="SAM" id="SignalP"/>
    </source>
</evidence>
<dbReference type="EMBL" id="CAJOBA010006089">
    <property type="protein sequence ID" value="CAF3762859.1"/>
    <property type="molecule type" value="Genomic_DNA"/>
</dbReference>
<feature type="non-terminal residue" evidence="3">
    <location>
        <position position="1"/>
    </location>
</feature>
<gene>
    <name evidence="3" type="ORF">OVA965_LOCUS14167</name>
    <name evidence="4" type="ORF">TMI583_LOCUS14170</name>
</gene>
<keyword evidence="1" id="KW-0175">Coiled coil</keyword>
<dbReference type="EMBL" id="CAJNOK010006082">
    <property type="protein sequence ID" value="CAF0992943.1"/>
    <property type="molecule type" value="Genomic_DNA"/>
</dbReference>
<sequence>MEIWLLLLFNTFLVPLLTLTGPVVHDDDSDALHHLKTSNHPITNLETGILITHLGSYIHRANRKSTIAHVPVTAMECYLLSANTNLCSATTDSRTKRFGGLDMIHNSYKVYEIAKKGRNLFNRNDKSTDVSRIADQARVNQVASRNNTGQIFVITDENVKLASEVENMQNELLEIEEQLESDKWNDEVRTLVSRMTMSIRRLNSNILIRTVNDIQNRHFTVDFLLPNQQIELFKELYSQTKMNKFSNSFMLKLGIIDQSIDYIPDLVSNTTKNISSVDSNDKIVGKLKVPLDGIEEIDFSITLSELGITDIHEYYNSMNTMDTGNATFLTTQAYAFLNNDPYRKHIPKIDKNLLKTPKEKRCWKFDDSKQKKTCAADKDENN</sequence>
<organism evidence="3 5">
    <name type="scientific">Didymodactylos carnosus</name>
    <dbReference type="NCBI Taxonomy" id="1234261"/>
    <lineage>
        <taxon>Eukaryota</taxon>
        <taxon>Metazoa</taxon>
        <taxon>Spiralia</taxon>
        <taxon>Gnathifera</taxon>
        <taxon>Rotifera</taxon>
        <taxon>Eurotatoria</taxon>
        <taxon>Bdelloidea</taxon>
        <taxon>Philodinida</taxon>
        <taxon>Philodinidae</taxon>
        <taxon>Didymodactylos</taxon>
    </lineage>
</organism>